<dbReference type="Proteomes" id="UP000095601">
    <property type="component" value="Unassembled WGS sequence"/>
</dbReference>
<dbReference type="KEGG" id="cnr:EB819_07520"/>
<protein>
    <submittedName>
        <fullName evidence="2">Putative lipoprotein</fullName>
    </submittedName>
</protein>
<gene>
    <name evidence="2" type="ORF">BHF72_1390</name>
</gene>
<sequence length="153" mass="18332">MKKIFKIFCLFLFIISCENNSYDQNYKNYEDFKSIQNPRLSGWFPSIIKSDAYELKSISYLDKCAFGKFNYSNNSYYDSIFLNYPKVETFAFQQKVRQFENLKPSWFLDTDKFNAKDFEIVKDNQFNIARKKSTKEIYSFWTPVSADSNPKFK</sequence>
<dbReference type="AlphaFoldDB" id="A0A1E5UH22"/>
<proteinExistence type="predicted"/>
<feature type="signal peptide" evidence="1">
    <location>
        <begin position="1"/>
        <end position="21"/>
    </location>
</feature>
<dbReference type="OrthoDB" id="1364621at2"/>
<evidence type="ECO:0000313" key="2">
    <source>
        <dbReference type="EMBL" id="OEL12202.1"/>
    </source>
</evidence>
<organism evidence="2 3">
    <name type="scientific">Cloacibacterium normanense</name>
    <dbReference type="NCBI Taxonomy" id="237258"/>
    <lineage>
        <taxon>Bacteria</taxon>
        <taxon>Pseudomonadati</taxon>
        <taxon>Bacteroidota</taxon>
        <taxon>Flavobacteriia</taxon>
        <taxon>Flavobacteriales</taxon>
        <taxon>Weeksellaceae</taxon>
    </lineage>
</organism>
<dbReference type="STRING" id="237258.SAMN04489756_10921"/>
<keyword evidence="2" id="KW-0449">Lipoprotein</keyword>
<feature type="chain" id="PRO_5009187049" evidence="1">
    <location>
        <begin position="22"/>
        <end position="153"/>
    </location>
</feature>
<dbReference type="RefSeq" id="WP_069797051.1">
    <property type="nucleotide sequence ID" value="NZ_CP034157.1"/>
</dbReference>
<evidence type="ECO:0000256" key="1">
    <source>
        <dbReference type="SAM" id="SignalP"/>
    </source>
</evidence>
<keyword evidence="1" id="KW-0732">Signal</keyword>
<reference evidence="2 3" key="1">
    <citation type="submission" date="2016-09" db="EMBL/GenBank/DDBJ databases">
        <authorList>
            <person name="Capua I."/>
            <person name="De Benedictis P."/>
            <person name="Joannis T."/>
            <person name="Lombin L.H."/>
            <person name="Cattoli G."/>
        </authorList>
    </citation>
    <scope>NUCLEOTIDE SEQUENCE [LARGE SCALE GENOMIC DNA]</scope>
    <source>
        <strain evidence="2 3">NRS-1</strain>
    </source>
</reference>
<keyword evidence="3" id="KW-1185">Reference proteome</keyword>
<evidence type="ECO:0000313" key="3">
    <source>
        <dbReference type="Proteomes" id="UP000095601"/>
    </source>
</evidence>
<comment type="caution">
    <text evidence="2">The sequence shown here is derived from an EMBL/GenBank/DDBJ whole genome shotgun (WGS) entry which is preliminary data.</text>
</comment>
<name>A0A1E5UH22_9FLAO</name>
<dbReference type="PROSITE" id="PS51257">
    <property type="entry name" value="PROKAR_LIPOPROTEIN"/>
    <property type="match status" value="1"/>
</dbReference>
<accession>A0A1E5UH22</accession>
<dbReference type="EMBL" id="MKGI01000011">
    <property type="protein sequence ID" value="OEL12202.1"/>
    <property type="molecule type" value="Genomic_DNA"/>
</dbReference>